<dbReference type="Proteomes" id="UP000647587">
    <property type="component" value="Unassembled WGS sequence"/>
</dbReference>
<keyword evidence="4" id="KW-1185">Reference proteome</keyword>
<dbReference type="SUPFAM" id="SSF56300">
    <property type="entry name" value="Metallo-dependent phosphatases"/>
    <property type="match status" value="1"/>
</dbReference>
<comment type="caution">
    <text evidence="3">The sequence shown here is derived from an EMBL/GenBank/DDBJ whole genome shotgun (WGS) entry which is preliminary data.</text>
</comment>
<dbReference type="PANTHER" id="PTHR42850">
    <property type="entry name" value="METALLOPHOSPHOESTERASE"/>
    <property type="match status" value="1"/>
</dbReference>
<accession>A0ABQ2EMR9</accession>
<comment type="similarity">
    <text evidence="1">Belongs to the metallophosphoesterase superfamily. YfcE family.</text>
</comment>
<feature type="domain" description="Calcineurin-like phosphoesterase" evidence="2">
    <location>
        <begin position="1"/>
        <end position="187"/>
    </location>
</feature>
<dbReference type="InterPro" id="IPR011152">
    <property type="entry name" value="Pesterase_MJ0912"/>
</dbReference>
<dbReference type="Gene3D" id="3.60.21.10">
    <property type="match status" value="1"/>
</dbReference>
<evidence type="ECO:0000313" key="3">
    <source>
        <dbReference type="EMBL" id="GGK14439.1"/>
    </source>
</evidence>
<dbReference type="PIRSF" id="PIRSF000883">
    <property type="entry name" value="Pesterase_MJ0912"/>
    <property type="match status" value="1"/>
</dbReference>
<sequence>MRVAVFGDIHGNLPALTAALSDMRTLSPDALVCLGDVAMDGAWPGECVERIADLGCPVVRGNADRMMLEPPAPFRARGFPDEHALHDISEWSKAQLSRAQQDRVRTYAATAQFPDLLCFHGSPARDNEELVASTAASHWATLRDSYGVQSAWAGGHTHKPLHLPYEGWSYFNPGSVGLPYERPRERMVNVARAEYLILDHAGASWTPIFRAVLYSVEDVIRGILASDMPHARWLAGEWVGAV</sequence>
<evidence type="ECO:0000259" key="2">
    <source>
        <dbReference type="Pfam" id="PF12850"/>
    </source>
</evidence>
<reference evidence="4" key="1">
    <citation type="journal article" date="2019" name="Int. J. Syst. Evol. Microbiol.">
        <title>The Global Catalogue of Microorganisms (GCM) 10K type strain sequencing project: providing services to taxonomists for standard genome sequencing and annotation.</title>
        <authorList>
            <consortium name="The Broad Institute Genomics Platform"/>
            <consortium name="The Broad Institute Genome Sequencing Center for Infectious Disease"/>
            <person name="Wu L."/>
            <person name="Ma J."/>
        </authorList>
    </citation>
    <scope>NUCLEOTIDE SEQUENCE [LARGE SCALE GENOMIC DNA]</scope>
    <source>
        <strain evidence="4">JCM 30331</strain>
    </source>
</reference>
<evidence type="ECO:0000313" key="4">
    <source>
        <dbReference type="Proteomes" id="UP000647587"/>
    </source>
</evidence>
<dbReference type="RefSeq" id="WP_189004166.1">
    <property type="nucleotide sequence ID" value="NZ_BMPP01000001.1"/>
</dbReference>
<dbReference type="InterPro" id="IPR024654">
    <property type="entry name" value="Calcineurin-like_PHP_lpxH"/>
</dbReference>
<evidence type="ECO:0000256" key="1">
    <source>
        <dbReference type="ARBA" id="ARBA00008950"/>
    </source>
</evidence>
<dbReference type="CDD" id="cd00838">
    <property type="entry name" value="MPP_superfamily"/>
    <property type="match status" value="1"/>
</dbReference>
<dbReference type="InterPro" id="IPR029052">
    <property type="entry name" value="Metallo-depent_PP-like"/>
</dbReference>
<proteinExistence type="inferred from homology"/>
<dbReference type="Pfam" id="PF12850">
    <property type="entry name" value="Metallophos_2"/>
    <property type="match status" value="1"/>
</dbReference>
<gene>
    <name evidence="3" type="ORF">GCM10008955_04820</name>
</gene>
<name>A0ABQ2EMR9_9DEIO</name>
<dbReference type="EMBL" id="BMPP01000001">
    <property type="protein sequence ID" value="GGK14439.1"/>
    <property type="molecule type" value="Genomic_DNA"/>
</dbReference>
<dbReference type="PANTHER" id="PTHR42850:SF2">
    <property type="entry name" value="BLL5683 PROTEIN"/>
    <property type="match status" value="1"/>
</dbReference>
<dbReference type="InterPro" id="IPR050126">
    <property type="entry name" value="Ap4A_hydrolase"/>
</dbReference>
<organism evidence="3 4">
    <name type="scientific">Deinococcus malanensis</name>
    <dbReference type="NCBI Taxonomy" id="1706855"/>
    <lineage>
        <taxon>Bacteria</taxon>
        <taxon>Thermotogati</taxon>
        <taxon>Deinococcota</taxon>
        <taxon>Deinococci</taxon>
        <taxon>Deinococcales</taxon>
        <taxon>Deinococcaceae</taxon>
        <taxon>Deinococcus</taxon>
    </lineage>
</organism>
<protein>
    <recommendedName>
        <fullName evidence="2">Calcineurin-like phosphoesterase domain-containing protein</fullName>
    </recommendedName>
</protein>